<gene>
    <name evidence="3" type="ORF">CNX70_06860</name>
</gene>
<protein>
    <recommendedName>
        <fullName evidence="2">Ubiquinol-cytochrome c chaperone domain-containing protein</fullName>
    </recommendedName>
</protein>
<organism evidence="3 4">
    <name type="scientific">Janthinobacterium svalbardensis</name>
    <dbReference type="NCBI Taxonomy" id="368607"/>
    <lineage>
        <taxon>Bacteria</taxon>
        <taxon>Pseudomonadati</taxon>
        <taxon>Pseudomonadota</taxon>
        <taxon>Betaproteobacteria</taxon>
        <taxon>Burkholderiales</taxon>
        <taxon>Oxalobacteraceae</taxon>
        <taxon>Janthinobacterium</taxon>
    </lineage>
</organism>
<comment type="similarity">
    <text evidence="1">Belongs to the UPF0174 family.</text>
</comment>
<evidence type="ECO:0000259" key="2">
    <source>
        <dbReference type="Pfam" id="PF03981"/>
    </source>
</evidence>
<evidence type="ECO:0000313" key="4">
    <source>
        <dbReference type="Proteomes" id="UP000218437"/>
    </source>
</evidence>
<dbReference type="Pfam" id="PF03981">
    <property type="entry name" value="Ubiq_cyt_C_chap"/>
    <property type="match status" value="1"/>
</dbReference>
<dbReference type="EMBL" id="CP023422">
    <property type="protein sequence ID" value="ATD59937.1"/>
    <property type="molecule type" value="Genomic_DNA"/>
</dbReference>
<sequence>MNEEFIKEPGSLSLLLAQADVADLDILVDYITDNGEGRISLNNDVCARLVKCKARKIYSEEDRSRIGREIRAFGGNTLTNVYRDVRSSLAFGSLLDKVLPDVEAAISYDEVVKDVASHLKVPFDKNEDVLVVESGILRKILRDSFERMSPDERAAVLKELNVADLGMLAPAASAALIAAGRAGGFATYKLALVVANAVSKALLGRGLPFVVNAAATRTIGLVLGPIGMVVTGLWTLADMASPAYRVTVPCVVQIAYMRQKAIVESSSTACTVCGARNDRAARFCNECGEAIKGD</sequence>
<proteinExistence type="inferred from homology"/>
<dbReference type="AlphaFoldDB" id="A0A290WSR2"/>
<accession>A0A290WSR2</accession>
<feature type="domain" description="Ubiquinol-cytochrome c chaperone" evidence="2">
    <location>
        <begin position="134"/>
        <end position="249"/>
    </location>
</feature>
<dbReference type="Proteomes" id="UP000218437">
    <property type="component" value="Chromosome"/>
</dbReference>
<dbReference type="InterPro" id="IPR021150">
    <property type="entry name" value="Ubiq_cyt_c_chap"/>
</dbReference>
<dbReference type="RefSeq" id="WP_096234085.1">
    <property type="nucleotide sequence ID" value="NZ_CP023422.1"/>
</dbReference>
<name>A0A290WSR2_9BURK</name>
<evidence type="ECO:0000256" key="1">
    <source>
        <dbReference type="ARBA" id="ARBA00006436"/>
    </source>
</evidence>
<keyword evidence="4" id="KW-1185">Reference proteome</keyword>
<evidence type="ECO:0000313" key="3">
    <source>
        <dbReference type="EMBL" id="ATD59937.1"/>
    </source>
</evidence>
<reference evidence="3 4" key="1">
    <citation type="submission" date="2017-09" db="EMBL/GenBank/DDBJ databases">
        <title>Complete genome sequence of Janthinobacterium svalbardensis PAMC 27463.</title>
        <authorList>
            <person name="Cho Y.-J."/>
            <person name="Cho A."/>
            <person name="Kim O.-S."/>
            <person name="Lee J.-I."/>
        </authorList>
    </citation>
    <scope>NUCLEOTIDE SEQUENCE [LARGE SCALE GENOMIC DNA]</scope>
    <source>
        <strain evidence="3 4">PAMC 27463</strain>
    </source>
</reference>
<dbReference type="KEGG" id="jsv:CNX70_06860"/>